<keyword evidence="6" id="KW-0418">Kinase</keyword>
<dbReference type="AlphaFoldDB" id="U5EZP4"/>
<keyword evidence="1 4" id="KW-0853">WD repeat</keyword>
<reference evidence="6" key="1">
    <citation type="journal article" date="2014" name="Insect Biochem. Mol. Biol.">
        <title>An insight into the sialome of the frog biting fly, Corethrella appendiculata.</title>
        <authorList>
            <person name="Ribeiro J.M.C."/>
            <person name="Chagas A.C."/>
            <person name="Pham V.M."/>
            <person name="Lounibos L.P."/>
            <person name="Calvo E."/>
        </authorList>
    </citation>
    <scope>NUCLEOTIDE SEQUENCE</scope>
    <source>
        <tissue evidence="6">Salivary glands</tissue>
    </source>
</reference>
<dbReference type="SUPFAM" id="SSF50978">
    <property type="entry name" value="WD40 repeat-like"/>
    <property type="match status" value="1"/>
</dbReference>
<evidence type="ECO:0000256" key="5">
    <source>
        <dbReference type="SAM" id="MobiDB-lite"/>
    </source>
</evidence>
<accession>U5EZP4</accession>
<comment type="function">
    <text evidence="3">Negatively regulates the PAK1 kinase. PAK1 is a member of the PAK kinase family, which has been shown to play a positive role in the regulation of signaling pathways involving MAPK8 and RELA. PAK1 exists as an inactive homodimer, which is activated by binding of small GTPases such as CDC42 to an N-terminal regulatory domain. PAK1IP1 also binds to the N-terminus of PAK1, and inhibits the specific activation of PAK1 by CDC42. May be involved in ribosomal large subunit assembly.</text>
</comment>
<protein>
    <submittedName>
        <fullName evidence="6">Putative receptor for activated c kinase</fullName>
    </submittedName>
</protein>
<proteinExistence type="evidence at transcript level"/>
<dbReference type="InterPro" id="IPR001680">
    <property type="entry name" value="WD40_rpt"/>
</dbReference>
<keyword evidence="6" id="KW-0808">Transferase</keyword>
<dbReference type="SMART" id="SM00320">
    <property type="entry name" value="WD40"/>
    <property type="match status" value="5"/>
</dbReference>
<dbReference type="PROSITE" id="PS00678">
    <property type="entry name" value="WD_REPEATS_1"/>
    <property type="match status" value="1"/>
</dbReference>
<dbReference type="Gene3D" id="2.130.10.10">
    <property type="entry name" value="YVTN repeat-like/Quinoprotein amine dehydrogenase"/>
    <property type="match status" value="1"/>
</dbReference>
<dbReference type="InterPro" id="IPR051959">
    <property type="entry name" value="PAK1-Kinase_Regulator"/>
</dbReference>
<dbReference type="InterPro" id="IPR036322">
    <property type="entry name" value="WD40_repeat_dom_sf"/>
</dbReference>
<dbReference type="GO" id="GO:0016301">
    <property type="term" value="F:kinase activity"/>
    <property type="evidence" value="ECO:0007669"/>
    <property type="project" value="UniProtKB-KW"/>
</dbReference>
<feature type="repeat" description="WD" evidence="4">
    <location>
        <begin position="126"/>
        <end position="167"/>
    </location>
</feature>
<dbReference type="PANTHER" id="PTHR44675:SF1">
    <property type="entry name" value="P21-ACTIVATED PROTEIN KINASE-INTERACTING PROTEIN 1"/>
    <property type="match status" value="1"/>
</dbReference>
<dbReference type="InterPro" id="IPR019775">
    <property type="entry name" value="WD40_repeat_CS"/>
</dbReference>
<keyword evidence="2" id="KW-0677">Repeat</keyword>
<dbReference type="Pfam" id="PF00400">
    <property type="entry name" value="WD40"/>
    <property type="match status" value="1"/>
</dbReference>
<evidence type="ECO:0000256" key="3">
    <source>
        <dbReference type="ARBA" id="ARBA00045213"/>
    </source>
</evidence>
<evidence type="ECO:0000256" key="4">
    <source>
        <dbReference type="PROSITE-ProRule" id="PRU00221"/>
    </source>
</evidence>
<evidence type="ECO:0000256" key="1">
    <source>
        <dbReference type="ARBA" id="ARBA00022574"/>
    </source>
</evidence>
<feature type="region of interest" description="Disordered" evidence="5">
    <location>
        <begin position="379"/>
        <end position="441"/>
    </location>
</feature>
<organism evidence="6">
    <name type="scientific">Corethrella appendiculata</name>
    <dbReference type="NCBI Taxonomy" id="1370023"/>
    <lineage>
        <taxon>Eukaryota</taxon>
        <taxon>Metazoa</taxon>
        <taxon>Ecdysozoa</taxon>
        <taxon>Arthropoda</taxon>
        <taxon>Hexapoda</taxon>
        <taxon>Insecta</taxon>
        <taxon>Pterygota</taxon>
        <taxon>Neoptera</taxon>
        <taxon>Endopterygota</taxon>
        <taxon>Diptera</taxon>
        <taxon>Nematocera</taxon>
        <taxon>Culicoidea</taxon>
        <taxon>Chaoboridae</taxon>
        <taxon>Corethrella</taxon>
    </lineage>
</organism>
<dbReference type="PROSITE" id="PS50082">
    <property type="entry name" value="WD_REPEATS_2"/>
    <property type="match status" value="1"/>
</dbReference>
<dbReference type="EMBL" id="GANO01000411">
    <property type="protein sequence ID" value="JAB59460.1"/>
    <property type="molecule type" value="mRNA"/>
</dbReference>
<feature type="compositionally biased region" description="Polar residues" evidence="5">
    <location>
        <begin position="418"/>
        <end position="430"/>
    </location>
</feature>
<evidence type="ECO:0000256" key="2">
    <source>
        <dbReference type="ARBA" id="ARBA00022737"/>
    </source>
</evidence>
<feature type="compositionally biased region" description="Polar residues" evidence="5">
    <location>
        <begin position="387"/>
        <end position="397"/>
    </location>
</feature>
<evidence type="ECO:0000313" key="6">
    <source>
        <dbReference type="EMBL" id="JAB59460.1"/>
    </source>
</evidence>
<dbReference type="PANTHER" id="PTHR44675">
    <property type="entry name" value="PAK1 INTERACTING PROTEIN 1"/>
    <property type="match status" value="1"/>
</dbReference>
<keyword evidence="6" id="KW-0675">Receptor</keyword>
<name>U5EZP4_9DIPT</name>
<sequence>MAGLEIIVGTYEEYTVAYKVDTLKSDPSRHFLKETFSIRNHTGSVRSMAVHQKYLATGGSDDRTCVYDLEKRQELCQFMHHTGIVNTLAFVTDCRTDSCSYLLTGGEDGKMTAINTKSWIVDKTWDNAHKGAVKYISVYPTGSMALSIGSDGKLLTWNLANGRLAFATSLKNKPEFRGKIDIVKWSPDGNHFLLIGGDRIVQILKTDSATIARSLTFDVRPTVACWIDENSVIVGLDNGAVCIFNIDDDEEPETFEIYVKRIKAIDCCGDYLAIASSTEDISLWSIVNNEFTELCNLNIKCRPICIKIVETIKYGLDKAIKNEEEKIDKESVKKLIQTVGHVLIENDDDTMNDSSKTKIDNKKRKNQLKDGILSKKLKKDENKKIQRTPTKNGSASKQKPGDLLRIKKKKKPLKLNKTTSGDSSVKSSFSMLLKKKQRASI</sequence>
<dbReference type="InterPro" id="IPR015943">
    <property type="entry name" value="WD40/YVTN_repeat-like_dom_sf"/>
</dbReference>